<evidence type="ECO:0000256" key="4">
    <source>
        <dbReference type="ARBA" id="ARBA00022576"/>
    </source>
</evidence>
<evidence type="ECO:0000256" key="5">
    <source>
        <dbReference type="ARBA" id="ARBA00022679"/>
    </source>
</evidence>
<comment type="cofactor">
    <cofactor evidence="1">
        <name>pyridoxal 5'-phosphate</name>
        <dbReference type="ChEBI" id="CHEBI:597326"/>
    </cofactor>
</comment>
<dbReference type="InterPro" id="IPR015424">
    <property type="entry name" value="PyrdxlP-dep_Trfase"/>
</dbReference>
<reference evidence="9 10" key="1">
    <citation type="submission" date="2017-08" db="EMBL/GenBank/DDBJ databases">
        <title>Harnessing the power of phylogenomics to disentangle the directionality and signatures of interkingdom host jumping in the parasitic fungal genus Tolypocladium.</title>
        <authorList>
            <person name="Quandt C.A."/>
            <person name="Patterson W."/>
            <person name="Spatafora J.W."/>
        </authorList>
    </citation>
    <scope>NUCLEOTIDE SEQUENCE [LARGE SCALE GENOMIC DNA]</scope>
    <source>
        <strain evidence="9 10">CBS 113982</strain>
    </source>
</reference>
<name>A0A2K3QAR5_9HYPO</name>
<accession>A0A2K3QAR5</accession>
<evidence type="ECO:0000256" key="6">
    <source>
        <dbReference type="ARBA" id="ARBA00022898"/>
    </source>
</evidence>
<keyword evidence="4 9" id="KW-0032">Aminotransferase</keyword>
<evidence type="ECO:0000256" key="7">
    <source>
        <dbReference type="ARBA" id="ARBA00047481"/>
    </source>
</evidence>
<dbReference type="EMBL" id="NRSZ01000861">
    <property type="protein sequence ID" value="PNY24646.1"/>
    <property type="molecule type" value="Genomic_DNA"/>
</dbReference>
<comment type="caution">
    <text evidence="9">The sequence shown here is derived from an EMBL/GenBank/DDBJ whole genome shotgun (WGS) entry which is preliminary data.</text>
</comment>
<proteinExistence type="predicted"/>
<dbReference type="GO" id="GO:0030170">
    <property type="term" value="F:pyridoxal phosphate binding"/>
    <property type="evidence" value="ECO:0007669"/>
    <property type="project" value="InterPro"/>
</dbReference>
<evidence type="ECO:0000256" key="2">
    <source>
        <dbReference type="ARBA" id="ARBA00005011"/>
    </source>
</evidence>
<dbReference type="EC" id="2.6.1.9" evidence="3"/>
<dbReference type="STRING" id="45235.A0A2K3QAR5"/>
<dbReference type="PANTHER" id="PTHR42885">
    <property type="entry name" value="HISTIDINOL-PHOSPHATE AMINOTRANSFERASE-RELATED"/>
    <property type="match status" value="1"/>
</dbReference>
<organism evidence="9 10">
    <name type="scientific">Tolypocladium capitatum</name>
    <dbReference type="NCBI Taxonomy" id="45235"/>
    <lineage>
        <taxon>Eukaryota</taxon>
        <taxon>Fungi</taxon>
        <taxon>Dikarya</taxon>
        <taxon>Ascomycota</taxon>
        <taxon>Pezizomycotina</taxon>
        <taxon>Sordariomycetes</taxon>
        <taxon>Hypocreomycetidae</taxon>
        <taxon>Hypocreales</taxon>
        <taxon>Ophiocordycipitaceae</taxon>
        <taxon>Tolypocladium</taxon>
    </lineage>
</organism>
<keyword evidence="10" id="KW-1185">Reference proteome</keyword>
<evidence type="ECO:0000259" key="8">
    <source>
        <dbReference type="Pfam" id="PF00155"/>
    </source>
</evidence>
<comment type="pathway">
    <text evidence="2">Amino-acid biosynthesis; L-histidine biosynthesis; L-histidine from 5-phospho-alpha-D-ribose 1-diphosphate: step 7/9.</text>
</comment>
<dbReference type="Gene3D" id="3.90.1150.10">
    <property type="entry name" value="Aspartate Aminotransferase, domain 1"/>
    <property type="match status" value="1"/>
</dbReference>
<dbReference type="OrthoDB" id="2015537at2759"/>
<evidence type="ECO:0000256" key="1">
    <source>
        <dbReference type="ARBA" id="ARBA00001933"/>
    </source>
</evidence>
<dbReference type="Proteomes" id="UP000236621">
    <property type="component" value="Unassembled WGS sequence"/>
</dbReference>
<sequence length="121" mass="13166">ARVAAQRERLLRELPAVDGVGRLRGGTEANFLLLEMLDARGRPDNATALAVYRRLAETQGVVVRFRGTEHGCDGCLRITVGTEDEVTRFLHALRTQLADVRGAGAVDGEKRRERDANGVAA</sequence>
<evidence type="ECO:0000313" key="10">
    <source>
        <dbReference type="Proteomes" id="UP000236621"/>
    </source>
</evidence>
<dbReference type="InterPro" id="IPR015422">
    <property type="entry name" value="PyrdxlP-dep_Trfase_small"/>
</dbReference>
<evidence type="ECO:0000313" key="9">
    <source>
        <dbReference type="EMBL" id="PNY24646.1"/>
    </source>
</evidence>
<feature type="non-terminal residue" evidence="9">
    <location>
        <position position="1"/>
    </location>
</feature>
<evidence type="ECO:0000256" key="3">
    <source>
        <dbReference type="ARBA" id="ARBA00012748"/>
    </source>
</evidence>
<dbReference type="SUPFAM" id="SSF53383">
    <property type="entry name" value="PLP-dependent transferases"/>
    <property type="match status" value="1"/>
</dbReference>
<dbReference type="InterPro" id="IPR004839">
    <property type="entry name" value="Aminotransferase_I/II_large"/>
</dbReference>
<dbReference type="Pfam" id="PF00155">
    <property type="entry name" value="Aminotran_1_2"/>
    <property type="match status" value="1"/>
</dbReference>
<dbReference type="AlphaFoldDB" id="A0A2K3QAR5"/>
<keyword evidence="5 9" id="KW-0808">Transferase</keyword>
<protein>
    <recommendedName>
        <fullName evidence="3">histidinol-phosphate transaminase</fullName>
        <ecNumber evidence="3">2.6.1.9</ecNumber>
    </recommendedName>
</protein>
<dbReference type="GO" id="GO:0004400">
    <property type="term" value="F:histidinol-phosphate transaminase activity"/>
    <property type="evidence" value="ECO:0007669"/>
    <property type="project" value="UniProtKB-EC"/>
</dbReference>
<comment type="catalytic activity">
    <reaction evidence="7">
        <text>L-histidinol phosphate + 2-oxoglutarate = 3-(imidazol-4-yl)-2-oxopropyl phosphate + L-glutamate</text>
        <dbReference type="Rhea" id="RHEA:23744"/>
        <dbReference type="ChEBI" id="CHEBI:16810"/>
        <dbReference type="ChEBI" id="CHEBI:29985"/>
        <dbReference type="ChEBI" id="CHEBI:57766"/>
        <dbReference type="ChEBI" id="CHEBI:57980"/>
        <dbReference type="EC" id="2.6.1.9"/>
    </reaction>
</comment>
<dbReference type="PANTHER" id="PTHR42885:SF2">
    <property type="entry name" value="HISTIDINOL-PHOSPHATE AMINOTRANSFERASE"/>
    <property type="match status" value="1"/>
</dbReference>
<gene>
    <name evidence="9" type="ORF">TCAP_05417</name>
</gene>
<keyword evidence="6" id="KW-0663">Pyridoxal phosphate</keyword>
<feature type="domain" description="Aminotransferase class I/classII large" evidence="8">
    <location>
        <begin position="2"/>
        <end position="93"/>
    </location>
</feature>